<evidence type="ECO:0000256" key="3">
    <source>
        <dbReference type="ARBA" id="ARBA00023315"/>
    </source>
</evidence>
<organism evidence="6 7">
    <name type="scientific">Allacma fusca</name>
    <dbReference type="NCBI Taxonomy" id="39272"/>
    <lineage>
        <taxon>Eukaryota</taxon>
        <taxon>Metazoa</taxon>
        <taxon>Ecdysozoa</taxon>
        <taxon>Arthropoda</taxon>
        <taxon>Hexapoda</taxon>
        <taxon>Collembola</taxon>
        <taxon>Symphypleona</taxon>
        <taxon>Sminthuridae</taxon>
        <taxon>Allacma</taxon>
    </lineage>
</organism>
<dbReference type="GO" id="GO:0012505">
    <property type="term" value="C:endomembrane system"/>
    <property type="evidence" value="ECO:0007669"/>
    <property type="project" value="TreeGrafter"/>
</dbReference>
<dbReference type="GO" id="GO:0003841">
    <property type="term" value="F:1-acylglycerol-3-phosphate O-acyltransferase activity"/>
    <property type="evidence" value="ECO:0007669"/>
    <property type="project" value="TreeGrafter"/>
</dbReference>
<reference evidence="6" key="1">
    <citation type="submission" date="2021-06" db="EMBL/GenBank/DDBJ databases">
        <authorList>
            <person name="Hodson N. C."/>
            <person name="Mongue J. A."/>
            <person name="Jaron S. K."/>
        </authorList>
    </citation>
    <scope>NUCLEOTIDE SEQUENCE</scope>
</reference>
<keyword evidence="4" id="KW-0472">Membrane</keyword>
<evidence type="ECO:0000259" key="5">
    <source>
        <dbReference type="SMART" id="SM00563"/>
    </source>
</evidence>
<comment type="similarity">
    <text evidence="1">Belongs to the 1-acyl-sn-glycerol-3-phosphate acyltransferase family.</text>
</comment>
<dbReference type="AlphaFoldDB" id="A0A8J2NH08"/>
<comment type="caution">
    <text evidence="6">The sequence shown here is derived from an EMBL/GenBank/DDBJ whole genome shotgun (WGS) entry which is preliminary data.</text>
</comment>
<keyword evidence="4" id="KW-1133">Transmembrane helix</keyword>
<dbReference type="PANTHER" id="PTHR10983:SF24">
    <property type="entry name" value="1-ACYLGLYCEROL-3-PHOSPHATE O-ACYLTRANSFERASE 3, ISOFORM E-RELATED"/>
    <property type="match status" value="1"/>
</dbReference>
<feature type="transmembrane region" description="Helical" evidence="4">
    <location>
        <begin position="12"/>
        <end position="37"/>
    </location>
</feature>
<keyword evidence="2" id="KW-0808">Transferase</keyword>
<name>A0A8J2NH08_9HEXA</name>
<sequence length="381" mass="44599">MNKALKENTLSHVLLATTFFATGFIVNIIQALLTVLIKPWGADLFRRMNYYATYWMNSQLVFIVEWWSGSRAILFTEPQNVKKYLGKEPALLLLNHTYEIDWLMGWVICDRCQILGNAKVYLKKILQYAPVLGWSWKMQESVFLERNWEKDQMILGRQLTKFTEYPDPYWITLFPEGTRFSEEKHRISMEVARSKGIPELKHLLLPRTRGFIASIPPLRKAIPAVYDVVVAFNPNKIGNDPTIVNLLNGRPVTSKLLLRRIPMSEIPEDETEAGEWLHEQYRQKDKLLDNFFRTGEFNPSDNKLPEYDKFEYIELPRRYYSLINMTFWFLITCGSLGYYFMGRVFSGEWTLISVVFLFVALAYIGMDRLINLSKTSKGSNY</sequence>
<evidence type="ECO:0000256" key="2">
    <source>
        <dbReference type="ARBA" id="ARBA00022679"/>
    </source>
</evidence>
<keyword evidence="4" id="KW-0812">Transmembrane</keyword>
<dbReference type="Pfam" id="PF01553">
    <property type="entry name" value="Acyltransferase"/>
    <property type="match status" value="1"/>
</dbReference>
<accession>A0A8J2NH08</accession>
<dbReference type="OrthoDB" id="189226at2759"/>
<proteinExistence type="inferred from homology"/>
<feature type="domain" description="Phospholipid/glycerol acyltransferase" evidence="5">
    <location>
        <begin position="90"/>
        <end position="212"/>
    </location>
</feature>
<dbReference type="InterPro" id="IPR032098">
    <property type="entry name" value="Acyltransf_C"/>
</dbReference>
<evidence type="ECO:0000256" key="1">
    <source>
        <dbReference type="ARBA" id="ARBA00008655"/>
    </source>
</evidence>
<dbReference type="InterPro" id="IPR002123">
    <property type="entry name" value="Plipid/glycerol_acylTrfase"/>
</dbReference>
<feature type="transmembrane region" description="Helical" evidence="4">
    <location>
        <begin position="319"/>
        <end position="341"/>
    </location>
</feature>
<dbReference type="Pfam" id="PF16076">
    <property type="entry name" value="Acyltransf_C"/>
    <property type="match status" value="1"/>
</dbReference>
<dbReference type="Proteomes" id="UP000708208">
    <property type="component" value="Unassembled WGS sequence"/>
</dbReference>
<dbReference type="SMART" id="SM00563">
    <property type="entry name" value="PlsC"/>
    <property type="match status" value="1"/>
</dbReference>
<feature type="non-terminal residue" evidence="6">
    <location>
        <position position="1"/>
    </location>
</feature>
<dbReference type="CDD" id="cd07990">
    <property type="entry name" value="LPLAT_LCLAT1-like"/>
    <property type="match status" value="1"/>
</dbReference>
<evidence type="ECO:0000313" key="7">
    <source>
        <dbReference type="Proteomes" id="UP000708208"/>
    </source>
</evidence>
<dbReference type="EMBL" id="CAJVCH010009176">
    <property type="protein sequence ID" value="CAG7666138.1"/>
    <property type="molecule type" value="Genomic_DNA"/>
</dbReference>
<evidence type="ECO:0000256" key="4">
    <source>
        <dbReference type="SAM" id="Phobius"/>
    </source>
</evidence>
<protein>
    <recommendedName>
        <fullName evidence="5">Phospholipid/glycerol acyltransferase domain-containing protein</fullName>
    </recommendedName>
</protein>
<keyword evidence="7" id="KW-1185">Reference proteome</keyword>
<dbReference type="PANTHER" id="PTHR10983">
    <property type="entry name" value="1-ACYLGLYCEROL-3-PHOSPHATE ACYLTRANSFERASE-RELATED"/>
    <property type="match status" value="1"/>
</dbReference>
<evidence type="ECO:0000313" key="6">
    <source>
        <dbReference type="EMBL" id="CAG7666138.1"/>
    </source>
</evidence>
<keyword evidence="3" id="KW-0012">Acyltransferase</keyword>
<feature type="transmembrane region" description="Helical" evidence="4">
    <location>
        <begin position="347"/>
        <end position="366"/>
    </location>
</feature>
<gene>
    <name evidence="6" type="ORF">AFUS01_LOCUS1650</name>
</gene>